<dbReference type="InterPro" id="IPR036770">
    <property type="entry name" value="Ankyrin_rpt-contain_sf"/>
</dbReference>
<proteinExistence type="predicted"/>
<dbReference type="SMART" id="SM00271">
    <property type="entry name" value="DnaJ"/>
    <property type="match status" value="1"/>
</dbReference>
<evidence type="ECO:0000256" key="2">
    <source>
        <dbReference type="ARBA" id="ARBA00023043"/>
    </source>
</evidence>
<dbReference type="HOGENOM" id="CLU_532677_0_0_1"/>
<organism evidence="5 6">
    <name type="scientific">Thalassiosira pseudonana</name>
    <name type="common">Marine diatom</name>
    <name type="synonym">Cyclotella nana</name>
    <dbReference type="NCBI Taxonomy" id="35128"/>
    <lineage>
        <taxon>Eukaryota</taxon>
        <taxon>Sar</taxon>
        <taxon>Stramenopiles</taxon>
        <taxon>Ochrophyta</taxon>
        <taxon>Bacillariophyta</taxon>
        <taxon>Coscinodiscophyceae</taxon>
        <taxon>Thalassiosirophycidae</taxon>
        <taxon>Thalassiosirales</taxon>
        <taxon>Thalassiosiraceae</taxon>
        <taxon>Thalassiosira</taxon>
    </lineage>
</organism>
<keyword evidence="2 3" id="KW-0040">ANK repeat</keyword>
<dbReference type="Pfam" id="PF12796">
    <property type="entry name" value="Ank_2"/>
    <property type="match status" value="1"/>
</dbReference>
<dbReference type="PROSITE" id="PS50076">
    <property type="entry name" value="DNAJ_2"/>
    <property type="match status" value="1"/>
</dbReference>
<evidence type="ECO:0000256" key="1">
    <source>
        <dbReference type="ARBA" id="ARBA00022737"/>
    </source>
</evidence>
<dbReference type="Pfam" id="PF00226">
    <property type="entry name" value="DnaJ"/>
    <property type="match status" value="1"/>
</dbReference>
<dbReference type="InParanoid" id="B8C9A7"/>
<accession>B8C9A7</accession>
<dbReference type="InterPro" id="IPR001623">
    <property type="entry name" value="DnaJ_domain"/>
</dbReference>
<evidence type="ECO:0000256" key="3">
    <source>
        <dbReference type="PROSITE-ProRule" id="PRU00023"/>
    </source>
</evidence>
<dbReference type="STRING" id="35128.B8C9A7"/>
<evidence type="ECO:0000313" key="6">
    <source>
        <dbReference type="Proteomes" id="UP000001449"/>
    </source>
</evidence>
<dbReference type="PROSITE" id="PS50297">
    <property type="entry name" value="ANK_REP_REGION"/>
    <property type="match status" value="1"/>
</dbReference>
<dbReference type="PROSITE" id="PS50088">
    <property type="entry name" value="ANK_REPEAT"/>
    <property type="match status" value="1"/>
</dbReference>
<dbReference type="PANTHER" id="PTHR24203:SF86">
    <property type="entry name" value="PROTEASOME 26S SUBUNIT, NON-ATPASE 10"/>
    <property type="match status" value="1"/>
</dbReference>
<dbReference type="OMA" id="HWIGLVP"/>
<sequence>MTVKSLCANGNVVGCGSASSKPTSPLLLDLCNLPSDASPDERQARVNTLLSWRELYPVLLSKLLTSEDHRDKKTGCFPLHWAAGTGFDQAIELLLDVDTTTSVQEQDERTQQYKLSVDQEAKHPSTHRTPLHYAARNGHLSTCRLLIEKYAADSHPKCGRGGVTPLQLAVWQNRLSIVKYLVEATGHGKDIVQERNGFNCGLMHWIGLVPQKRWGGDDGINGSKEDGSGVIPLARYLHSLGIAFESTPENSNTQGHTPNHKAAWGGNLPLIKFFRDEHDVYDTIQDEAGNFAADIAKMRGNMKVHQWLLEHGSGDRAESYRILGLGVGADRDVVRRRYFELAKQQHPDKSDQSCNNEFVKIKNAYEHLTKENGVGKQKNPKFDEVKLLEDHRRISDNDTDKDGDDLFIARLIAVVSDYGDGGFPVSLIARRWNQIWPDRPFPTDYVIEKRVQCQNNGSMPSYKIIQKKVNLLKWLNWKCKGSSVYFRNNKCGEVLAFEGKNNTTCNEDGSPT</sequence>
<dbReference type="GeneID" id="7451086"/>
<dbReference type="InterPro" id="IPR036869">
    <property type="entry name" value="J_dom_sf"/>
</dbReference>
<dbReference type="PaxDb" id="35128-Thaps8370"/>
<dbReference type="CDD" id="cd06257">
    <property type="entry name" value="DnaJ"/>
    <property type="match status" value="1"/>
</dbReference>
<reference evidence="5 6" key="1">
    <citation type="journal article" date="2004" name="Science">
        <title>The genome of the diatom Thalassiosira pseudonana: ecology, evolution, and metabolism.</title>
        <authorList>
            <person name="Armbrust E.V."/>
            <person name="Berges J.A."/>
            <person name="Bowler C."/>
            <person name="Green B.R."/>
            <person name="Martinez D."/>
            <person name="Putnam N.H."/>
            <person name="Zhou S."/>
            <person name="Allen A.E."/>
            <person name="Apt K.E."/>
            <person name="Bechner M."/>
            <person name="Brzezinski M.A."/>
            <person name="Chaal B.K."/>
            <person name="Chiovitti A."/>
            <person name="Davis A.K."/>
            <person name="Demarest M.S."/>
            <person name="Detter J.C."/>
            <person name="Glavina T."/>
            <person name="Goodstein D."/>
            <person name="Hadi M.Z."/>
            <person name="Hellsten U."/>
            <person name="Hildebrand M."/>
            <person name="Jenkins B.D."/>
            <person name="Jurka J."/>
            <person name="Kapitonov V.V."/>
            <person name="Kroger N."/>
            <person name="Lau W.W."/>
            <person name="Lane T.W."/>
            <person name="Larimer F.W."/>
            <person name="Lippmeier J.C."/>
            <person name="Lucas S."/>
            <person name="Medina M."/>
            <person name="Montsant A."/>
            <person name="Obornik M."/>
            <person name="Parker M.S."/>
            <person name="Palenik B."/>
            <person name="Pazour G.J."/>
            <person name="Richardson P.M."/>
            <person name="Rynearson T.A."/>
            <person name="Saito M.A."/>
            <person name="Schwartz D.C."/>
            <person name="Thamatrakoln K."/>
            <person name="Valentin K."/>
            <person name="Vardi A."/>
            <person name="Wilkerson F.P."/>
            <person name="Rokhsar D.S."/>
        </authorList>
    </citation>
    <scope>NUCLEOTIDE SEQUENCE [LARGE SCALE GENOMIC DNA]</scope>
    <source>
        <strain evidence="5 6">CCMP1335</strain>
    </source>
</reference>
<dbReference type="AlphaFoldDB" id="B8C9A7"/>
<dbReference type="InterPro" id="IPR002110">
    <property type="entry name" value="Ankyrin_rpt"/>
</dbReference>
<dbReference type="PANTHER" id="PTHR24203">
    <property type="entry name" value="ANKYRIN REPEAT FAMILY PROTEIN"/>
    <property type="match status" value="1"/>
</dbReference>
<feature type="repeat" description="ANK" evidence="3">
    <location>
        <begin position="126"/>
        <end position="151"/>
    </location>
</feature>
<gene>
    <name evidence="5" type="ORF">THAPSDRAFT_8370</name>
</gene>
<reference evidence="5 6" key="2">
    <citation type="journal article" date="2008" name="Nature">
        <title>The Phaeodactylum genome reveals the evolutionary history of diatom genomes.</title>
        <authorList>
            <person name="Bowler C."/>
            <person name="Allen A.E."/>
            <person name="Badger J.H."/>
            <person name="Grimwood J."/>
            <person name="Jabbari K."/>
            <person name="Kuo A."/>
            <person name="Maheswari U."/>
            <person name="Martens C."/>
            <person name="Maumus F."/>
            <person name="Otillar R.P."/>
            <person name="Rayko E."/>
            <person name="Salamov A."/>
            <person name="Vandepoele K."/>
            <person name="Beszteri B."/>
            <person name="Gruber A."/>
            <person name="Heijde M."/>
            <person name="Katinka M."/>
            <person name="Mock T."/>
            <person name="Valentin K."/>
            <person name="Verret F."/>
            <person name="Berges J.A."/>
            <person name="Brownlee C."/>
            <person name="Cadoret J.P."/>
            <person name="Chiovitti A."/>
            <person name="Choi C.J."/>
            <person name="Coesel S."/>
            <person name="De Martino A."/>
            <person name="Detter J.C."/>
            <person name="Durkin C."/>
            <person name="Falciatore A."/>
            <person name="Fournet J."/>
            <person name="Haruta M."/>
            <person name="Huysman M.J."/>
            <person name="Jenkins B.D."/>
            <person name="Jiroutova K."/>
            <person name="Jorgensen R.E."/>
            <person name="Joubert Y."/>
            <person name="Kaplan A."/>
            <person name="Kroger N."/>
            <person name="Kroth P.G."/>
            <person name="La Roche J."/>
            <person name="Lindquist E."/>
            <person name="Lommer M."/>
            <person name="Martin-Jezequel V."/>
            <person name="Lopez P.J."/>
            <person name="Lucas S."/>
            <person name="Mangogna M."/>
            <person name="McGinnis K."/>
            <person name="Medlin L.K."/>
            <person name="Montsant A."/>
            <person name="Oudot-Le Secq M.P."/>
            <person name="Napoli C."/>
            <person name="Obornik M."/>
            <person name="Parker M.S."/>
            <person name="Petit J.L."/>
            <person name="Porcel B.M."/>
            <person name="Poulsen N."/>
            <person name="Robison M."/>
            <person name="Rychlewski L."/>
            <person name="Rynearson T.A."/>
            <person name="Schmutz J."/>
            <person name="Shapiro H."/>
            <person name="Siaut M."/>
            <person name="Stanley M."/>
            <person name="Sussman M.R."/>
            <person name="Taylor A.R."/>
            <person name="Vardi A."/>
            <person name="von Dassow P."/>
            <person name="Vyverman W."/>
            <person name="Willis A."/>
            <person name="Wyrwicz L.S."/>
            <person name="Rokhsar D.S."/>
            <person name="Weissenbach J."/>
            <person name="Armbrust E.V."/>
            <person name="Green B.R."/>
            <person name="Van de Peer Y."/>
            <person name="Grigoriev I.V."/>
        </authorList>
    </citation>
    <scope>NUCLEOTIDE SEQUENCE [LARGE SCALE GENOMIC DNA]</scope>
    <source>
        <strain evidence="5 6">CCMP1335</strain>
    </source>
</reference>
<dbReference type="SUPFAM" id="SSF46565">
    <property type="entry name" value="Chaperone J-domain"/>
    <property type="match status" value="1"/>
</dbReference>
<keyword evidence="6" id="KW-1185">Reference proteome</keyword>
<protein>
    <recommendedName>
        <fullName evidence="4">J domain-containing protein</fullName>
    </recommendedName>
</protein>
<dbReference type="SUPFAM" id="SSF48403">
    <property type="entry name" value="Ankyrin repeat"/>
    <property type="match status" value="1"/>
</dbReference>
<dbReference type="eggNOG" id="KOG4177">
    <property type="taxonomic scope" value="Eukaryota"/>
</dbReference>
<name>B8C9A7_THAPS</name>
<dbReference type="KEGG" id="tps:THAPSDRAFT_8370"/>
<dbReference type="Gene3D" id="1.10.287.110">
    <property type="entry name" value="DnaJ domain"/>
    <property type="match status" value="1"/>
</dbReference>
<dbReference type="Gene3D" id="1.25.40.20">
    <property type="entry name" value="Ankyrin repeat-containing domain"/>
    <property type="match status" value="2"/>
</dbReference>
<evidence type="ECO:0000313" key="5">
    <source>
        <dbReference type="EMBL" id="EED89823.1"/>
    </source>
</evidence>
<dbReference type="EMBL" id="CM000646">
    <property type="protein sequence ID" value="EED89823.1"/>
    <property type="molecule type" value="Genomic_DNA"/>
</dbReference>
<feature type="domain" description="J" evidence="4">
    <location>
        <begin position="318"/>
        <end position="386"/>
    </location>
</feature>
<dbReference type="RefSeq" id="XP_002292627.1">
    <property type="nucleotide sequence ID" value="XM_002292591.1"/>
</dbReference>
<keyword evidence="1" id="KW-0677">Repeat</keyword>
<evidence type="ECO:0000259" key="4">
    <source>
        <dbReference type="PROSITE" id="PS50076"/>
    </source>
</evidence>
<dbReference type="Proteomes" id="UP000001449">
    <property type="component" value="Chromosome 10"/>
</dbReference>
<dbReference type="SMART" id="SM00248">
    <property type="entry name" value="ANK"/>
    <property type="match status" value="4"/>
</dbReference>